<dbReference type="Proteomes" id="UP001499979">
    <property type="component" value="Unassembled WGS sequence"/>
</dbReference>
<proteinExistence type="predicted"/>
<feature type="domain" description="ER-bound oxygenase mpaB/mpaB'/Rubber oxygenase catalytic" evidence="2">
    <location>
        <begin position="60"/>
        <end position="237"/>
    </location>
</feature>
<dbReference type="Pfam" id="PF09995">
    <property type="entry name" value="MPAB_Lcp_cat"/>
    <property type="match status" value="1"/>
</dbReference>
<evidence type="ECO:0000313" key="4">
    <source>
        <dbReference type="Proteomes" id="UP001499979"/>
    </source>
</evidence>
<reference evidence="3 4" key="1">
    <citation type="journal article" date="2019" name="Int. J. Syst. Evol. Microbiol.">
        <title>The Global Catalogue of Microorganisms (GCM) 10K type strain sequencing project: providing services to taxonomists for standard genome sequencing and annotation.</title>
        <authorList>
            <consortium name="The Broad Institute Genomics Platform"/>
            <consortium name="The Broad Institute Genome Sequencing Center for Infectious Disease"/>
            <person name="Wu L."/>
            <person name="Ma J."/>
        </authorList>
    </citation>
    <scope>NUCLEOTIDE SEQUENCE [LARGE SCALE GENOMIC DNA]</scope>
    <source>
        <strain evidence="3 4">JCM 11813</strain>
    </source>
</reference>
<evidence type="ECO:0000259" key="2">
    <source>
        <dbReference type="Pfam" id="PF09995"/>
    </source>
</evidence>
<evidence type="ECO:0000313" key="3">
    <source>
        <dbReference type="EMBL" id="GAA1142119.1"/>
    </source>
</evidence>
<organism evidence="3 4">
    <name type="scientific">Nocardioides aquiterrae</name>
    <dbReference type="NCBI Taxonomy" id="203799"/>
    <lineage>
        <taxon>Bacteria</taxon>
        <taxon>Bacillati</taxon>
        <taxon>Actinomycetota</taxon>
        <taxon>Actinomycetes</taxon>
        <taxon>Propionibacteriales</taxon>
        <taxon>Nocardioidaceae</taxon>
        <taxon>Nocardioides</taxon>
    </lineage>
</organism>
<dbReference type="RefSeq" id="WP_343907587.1">
    <property type="nucleotide sequence ID" value="NZ_BAAAJE010000008.1"/>
</dbReference>
<dbReference type="PANTHER" id="PTHR36124">
    <property type="match status" value="1"/>
</dbReference>
<feature type="region of interest" description="Disordered" evidence="1">
    <location>
        <begin position="285"/>
        <end position="315"/>
    </location>
</feature>
<dbReference type="InterPro" id="IPR046366">
    <property type="entry name" value="MPAB"/>
</dbReference>
<gene>
    <name evidence="3" type="ORF">GCM10009606_22070</name>
</gene>
<accession>A0ABN1UE40</accession>
<keyword evidence="4" id="KW-1185">Reference proteome</keyword>
<name>A0ABN1UE40_9ACTN</name>
<dbReference type="EMBL" id="BAAAJE010000008">
    <property type="protein sequence ID" value="GAA1142119.1"/>
    <property type="molecule type" value="Genomic_DNA"/>
</dbReference>
<dbReference type="PANTHER" id="PTHR36124:SF1">
    <property type="entry name" value="ER-BOUND OXYGENASE MPAB_MPAB'_RUBBER OXYGENASE CATALYTIC DOMAIN-CONTAINING PROTEIN"/>
    <property type="match status" value="1"/>
</dbReference>
<feature type="compositionally biased region" description="Low complexity" evidence="1">
    <location>
        <begin position="290"/>
        <end position="301"/>
    </location>
</feature>
<evidence type="ECO:0000256" key="1">
    <source>
        <dbReference type="SAM" id="MobiDB-lite"/>
    </source>
</evidence>
<sequence length="315" mass="35570">MRRDHWKRRNDRLDPATDFVEIYRNVVMHEFPWDMNQALSFALFRTYAVPGIGNLLDRTGEFTGNVQKRYDDTALLLEPPTRLGFEHPESRTAIRRINAMHRAYDIPNDQFAYVLSTFVVVPKRWLDDYGKRPLTPHEVEASVQYYRTLGRHMNIKDVPETYAGFERLMDSYEAEHFAYDEGARRVADSTLALMRTFYARPLRRPAGIFAKALMDAPLREAFRYDAPPAIVQRASRAGLRARGLVLRAFPARRDPKRIEDISWIRSYPNGYVLAQLGTFPDGSARGGLGDADAPPAGALDGVAGGGPAGVTGEGH</sequence>
<dbReference type="InterPro" id="IPR018713">
    <property type="entry name" value="MPAB/Lcp_cat_dom"/>
</dbReference>
<feature type="compositionally biased region" description="Gly residues" evidence="1">
    <location>
        <begin position="302"/>
        <end position="315"/>
    </location>
</feature>
<protein>
    <submittedName>
        <fullName evidence="3">Oxygenase MpaB family protein</fullName>
    </submittedName>
</protein>
<comment type="caution">
    <text evidence="3">The sequence shown here is derived from an EMBL/GenBank/DDBJ whole genome shotgun (WGS) entry which is preliminary data.</text>
</comment>